<reference evidence="2" key="2">
    <citation type="submission" date="2020-09" db="EMBL/GenBank/DDBJ databases">
        <authorList>
            <person name="Sun Q."/>
            <person name="Zhou Y."/>
        </authorList>
    </citation>
    <scope>NUCLEOTIDE SEQUENCE</scope>
    <source>
        <strain evidence="2">CGMCC 1.15178</strain>
    </source>
</reference>
<dbReference type="RefSeq" id="WP_188990887.1">
    <property type="nucleotide sequence ID" value="NZ_BMHP01000001.1"/>
</dbReference>
<dbReference type="Pfam" id="PF12730">
    <property type="entry name" value="ABC2_membrane_4"/>
    <property type="match status" value="1"/>
</dbReference>
<feature type="transmembrane region" description="Helical" evidence="1">
    <location>
        <begin position="148"/>
        <end position="168"/>
    </location>
</feature>
<name>A0A917DRG1_9BACL</name>
<gene>
    <name evidence="2" type="primary">ycbO</name>
    <name evidence="2" type="ORF">GCM10010911_16810</name>
</gene>
<evidence type="ECO:0000256" key="1">
    <source>
        <dbReference type="SAM" id="Phobius"/>
    </source>
</evidence>
<feature type="transmembrane region" description="Helical" evidence="1">
    <location>
        <begin position="199"/>
        <end position="218"/>
    </location>
</feature>
<reference evidence="2" key="1">
    <citation type="journal article" date="2014" name="Int. J. Syst. Evol. Microbiol.">
        <title>Complete genome sequence of Corynebacterium casei LMG S-19264T (=DSM 44701T), isolated from a smear-ripened cheese.</title>
        <authorList>
            <consortium name="US DOE Joint Genome Institute (JGI-PGF)"/>
            <person name="Walter F."/>
            <person name="Albersmeier A."/>
            <person name="Kalinowski J."/>
            <person name="Ruckert C."/>
        </authorList>
    </citation>
    <scope>NUCLEOTIDE SEQUENCE</scope>
    <source>
        <strain evidence="2">CGMCC 1.15178</strain>
    </source>
</reference>
<evidence type="ECO:0000313" key="2">
    <source>
        <dbReference type="EMBL" id="GGD59611.1"/>
    </source>
</evidence>
<keyword evidence="3" id="KW-1185">Reference proteome</keyword>
<accession>A0A917DRG1</accession>
<sequence>MMHLIKLEMRKIKLGGILRTAIIANLVILGFILLLCSDVSEGELAFKDYTEALAIIEMFVKATFVIYASVLLARIVVDEFRNNTISILFMYPINRKKLLLSKLLIVCTLTFGLVVISDVLISMGFYFFNEKLQFVTDPLTAEIVADQALRLVANAAAATGMALIPLFFGMRKKSVSTTIVSSILIVAILNSGGTTLSSIIVVPIMLGFVGFFIAYLSIRKVEHIDI</sequence>
<evidence type="ECO:0000313" key="3">
    <source>
        <dbReference type="Proteomes" id="UP000612456"/>
    </source>
</evidence>
<dbReference type="Proteomes" id="UP000612456">
    <property type="component" value="Unassembled WGS sequence"/>
</dbReference>
<organism evidence="2 3">
    <name type="scientific">Paenibacillus nasutitermitis</name>
    <dbReference type="NCBI Taxonomy" id="1652958"/>
    <lineage>
        <taxon>Bacteria</taxon>
        <taxon>Bacillati</taxon>
        <taxon>Bacillota</taxon>
        <taxon>Bacilli</taxon>
        <taxon>Bacillales</taxon>
        <taxon>Paenibacillaceae</taxon>
        <taxon>Paenibacillus</taxon>
    </lineage>
</organism>
<keyword evidence="1" id="KW-1133">Transmembrane helix</keyword>
<keyword evidence="1" id="KW-0812">Transmembrane</keyword>
<feature type="transmembrane region" description="Helical" evidence="1">
    <location>
        <begin position="21"/>
        <end position="40"/>
    </location>
</feature>
<protein>
    <recommendedName>
        <fullName evidence="4">ABC transporter permease</fullName>
    </recommendedName>
</protein>
<feature type="transmembrane region" description="Helical" evidence="1">
    <location>
        <begin position="175"/>
        <end position="193"/>
    </location>
</feature>
<proteinExistence type="predicted"/>
<evidence type="ECO:0008006" key="4">
    <source>
        <dbReference type="Google" id="ProtNLM"/>
    </source>
</evidence>
<comment type="caution">
    <text evidence="2">The sequence shown here is derived from an EMBL/GenBank/DDBJ whole genome shotgun (WGS) entry which is preliminary data.</text>
</comment>
<feature type="transmembrane region" description="Helical" evidence="1">
    <location>
        <begin position="98"/>
        <end position="128"/>
    </location>
</feature>
<keyword evidence="1" id="KW-0472">Membrane</keyword>
<dbReference type="EMBL" id="BMHP01000001">
    <property type="protein sequence ID" value="GGD59611.1"/>
    <property type="molecule type" value="Genomic_DNA"/>
</dbReference>
<feature type="transmembrane region" description="Helical" evidence="1">
    <location>
        <begin position="52"/>
        <end position="77"/>
    </location>
</feature>
<dbReference type="AlphaFoldDB" id="A0A917DRG1"/>